<comment type="similarity">
    <text evidence="1">Belongs to the LysR transcriptional regulatory family.</text>
</comment>
<feature type="domain" description="HTH lysR-type" evidence="5">
    <location>
        <begin position="1"/>
        <end position="58"/>
    </location>
</feature>
<dbReference type="Pfam" id="PF03466">
    <property type="entry name" value="LysR_substrate"/>
    <property type="match status" value="1"/>
</dbReference>
<dbReference type="PROSITE" id="PS50931">
    <property type="entry name" value="HTH_LYSR"/>
    <property type="match status" value="1"/>
</dbReference>
<dbReference type="InterPro" id="IPR000847">
    <property type="entry name" value="LysR_HTH_N"/>
</dbReference>
<dbReference type="SUPFAM" id="SSF46785">
    <property type="entry name" value="Winged helix' DNA-binding domain"/>
    <property type="match status" value="1"/>
</dbReference>
<dbReference type="InterPro" id="IPR036388">
    <property type="entry name" value="WH-like_DNA-bd_sf"/>
</dbReference>
<dbReference type="SUPFAM" id="SSF53850">
    <property type="entry name" value="Periplasmic binding protein-like II"/>
    <property type="match status" value="1"/>
</dbReference>
<accession>A0A0J1GUJ5</accession>
<evidence type="ECO:0000256" key="3">
    <source>
        <dbReference type="ARBA" id="ARBA00023125"/>
    </source>
</evidence>
<dbReference type="InterPro" id="IPR050389">
    <property type="entry name" value="LysR-type_TF"/>
</dbReference>
<evidence type="ECO:0000256" key="4">
    <source>
        <dbReference type="ARBA" id="ARBA00023163"/>
    </source>
</evidence>
<organism evidence="6 7">
    <name type="scientific">Photobacterium aquae</name>
    <dbReference type="NCBI Taxonomy" id="1195763"/>
    <lineage>
        <taxon>Bacteria</taxon>
        <taxon>Pseudomonadati</taxon>
        <taxon>Pseudomonadota</taxon>
        <taxon>Gammaproteobacteria</taxon>
        <taxon>Vibrionales</taxon>
        <taxon>Vibrionaceae</taxon>
        <taxon>Photobacterium</taxon>
    </lineage>
</organism>
<reference evidence="6 7" key="1">
    <citation type="submission" date="2015-05" db="EMBL/GenBank/DDBJ databases">
        <title>Photobacterium galathea sp. nov.</title>
        <authorList>
            <person name="Machado H."/>
            <person name="Gram L."/>
        </authorList>
    </citation>
    <scope>NUCLEOTIDE SEQUENCE [LARGE SCALE GENOMIC DNA]</scope>
    <source>
        <strain evidence="6 7">CGMCC 1.12159</strain>
    </source>
</reference>
<dbReference type="Proteomes" id="UP000036097">
    <property type="component" value="Unassembled WGS sequence"/>
</dbReference>
<dbReference type="CDD" id="cd08466">
    <property type="entry name" value="PBP2_LeuO"/>
    <property type="match status" value="1"/>
</dbReference>
<dbReference type="GO" id="GO:0003677">
    <property type="term" value="F:DNA binding"/>
    <property type="evidence" value="ECO:0007669"/>
    <property type="project" value="UniProtKB-KW"/>
</dbReference>
<dbReference type="PANTHER" id="PTHR30118:SF6">
    <property type="entry name" value="HTH-TYPE TRANSCRIPTIONAL REGULATOR LEUO"/>
    <property type="match status" value="1"/>
</dbReference>
<name>A0A0J1GUJ5_9GAMM</name>
<dbReference type="EMBL" id="LDOT01000034">
    <property type="protein sequence ID" value="KLV03405.1"/>
    <property type="molecule type" value="Genomic_DNA"/>
</dbReference>
<dbReference type="InterPro" id="IPR005119">
    <property type="entry name" value="LysR_subst-bd"/>
</dbReference>
<dbReference type="OrthoDB" id="8839911at2"/>
<dbReference type="Pfam" id="PF00126">
    <property type="entry name" value="HTH_1"/>
    <property type="match status" value="1"/>
</dbReference>
<keyword evidence="4" id="KW-0804">Transcription</keyword>
<evidence type="ECO:0000256" key="2">
    <source>
        <dbReference type="ARBA" id="ARBA00023015"/>
    </source>
</evidence>
<dbReference type="PANTHER" id="PTHR30118">
    <property type="entry name" value="HTH-TYPE TRANSCRIPTIONAL REGULATOR LEUO-RELATED"/>
    <property type="match status" value="1"/>
</dbReference>
<dbReference type="InterPro" id="IPR036390">
    <property type="entry name" value="WH_DNA-bd_sf"/>
</dbReference>
<proteinExistence type="inferred from homology"/>
<keyword evidence="2" id="KW-0805">Transcription regulation</keyword>
<evidence type="ECO:0000259" key="5">
    <source>
        <dbReference type="PROSITE" id="PS50931"/>
    </source>
</evidence>
<dbReference type="AlphaFoldDB" id="A0A0J1GUJ5"/>
<keyword evidence="7" id="KW-1185">Reference proteome</keyword>
<dbReference type="PATRIC" id="fig|1195763.3.peg.4283"/>
<gene>
    <name evidence="6" type="ORF">ABT56_20010</name>
</gene>
<comment type="caution">
    <text evidence="6">The sequence shown here is derived from an EMBL/GenBank/DDBJ whole genome shotgun (WGS) entry which is preliminary data.</text>
</comment>
<evidence type="ECO:0000256" key="1">
    <source>
        <dbReference type="ARBA" id="ARBA00009437"/>
    </source>
</evidence>
<dbReference type="GO" id="GO:0003700">
    <property type="term" value="F:DNA-binding transcription factor activity"/>
    <property type="evidence" value="ECO:0007669"/>
    <property type="project" value="InterPro"/>
</dbReference>
<evidence type="ECO:0000313" key="7">
    <source>
        <dbReference type="Proteomes" id="UP000036097"/>
    </source>
</evidence>
<dbReference type="RefSeq" id="WP_047880674.1">
    <property type="nucleotide sequence ID" value="NZ_LDOT01000034.1"/>
</dbReference>
<dbReference type="Gene3D" id="3.40.190.10">
    <property type="entry name" value="Periplasmic binding protein-like II"/>
    <property type="match status" value="2"/>
</dbReference>
<protein>
    <submittedName>
        <fullName evidence="6">Transcriptional regulator</fullName>
    </submittedName>
</protein>
<keyword evidence="3" id="KW-0238">DNA-binding</keyword>
<dbReference type="Gene3D" id="1.10.10.10">
    <property type="entry name" value="Winged helix-like DNA-binding domain superfamily/Winged helix DNA-binding domain"/>
    <property type="match status" value="1"/>
</dbReference>
<sequence length="302" mass="34962">MDLNLLKTFDAVMKTRSVNKAAESLDITAPAVSHALNRLREQYQDPLFIRQGRGIAPTNFAIELHAEIQEPLHWLLNCAKSRQSFSPQSSQRTFRLSSHKDLDLMLVPPLINYRDQHAPHVKLAANIEHLNENSRQADLRMRRVDLILATVPLEEHGYYNQRLFELPLVVACRENHPRIKGSVNQAQFFSERHLLWDTQRQSRNVLDSLVSDKLPQRDIAYTTGAICNTIMLAAQTDWLCVTSQWHANLLSKQHPLQILPLPFKCQPLPIYMTWHQSQQSDTGHQWLKDTLMKITKPFREKD</sequence>
<evidence type="ECO:0000313" key="6">
    <source>
        <dbReference type="EMBL" id="KLV03405.1"/>
    </source>
</evidence>